<reference evidence="1" key="1">
    <citation type="journal article" date="2012" name="PLoS ONE">
        <title>Gene sets for utilization of primary and secondary nutrition supplies in the distal gut of endangered iberian lynx.</title>
        <authorList>
            <person name="Alcaide M."/>
            <person name="Messina E."/>
            <person name="Richter M."/>
            <person name="Bargiela R."/>
            <person name="Peplies J."/>
            <person name="Huws S.A."/>
            <person name="Newbold C.J."/>
            <person name="Golyshin P.N."/>
            <person name="Simon M.A."/>
            <person name="Lopez G."/>
            <person name="Yakimov M.M."/>
            <person name="Ferrer M."/>
        </authorList>
    </citation>
    <scope>NUCLEOTIDE SEQUENCE</scope>
</reference>
<name>J9FB62_9ZZZZ</name>
<sequence>MSSSYEGRPPTPKHSIISASFLWSINSRSSWSVPGTIFIRPIFSSKSWKNSGDSVYSGEM</sequence>
<protein>
    <submittedName>
        <fullName evidence="1">Uncharacterized protein</fullName>
    </submittedName>
</protein>
<gene>
    <name evidence="1" type="ORF">EVA_20215</name>
</gene>
<dbReference type="AlphaFoldDB" id="J9FB62"/>
<organism evidence="1">
    <name type="scientific">gut metagenome</name>
    <dbReference type="NCBI Taxonomy" id="749906"/>
    <lineage>
        <taxon>unclassified sequences</taxon>
        <taxon>metagenomes</taxon>
        <taxon>organismal metagenomes</taxon>
    </lineage>
</organism>
<accession>J9FB62</accession>
<comment type="caution">
    <text evidence="1">The sequence shown here is derived from an EMBL/GenBank/DDBJ whole genome shotgun (WGS) entry which is preliminary data.</text>
</comment>
<dbReference type="EMBL" id="AMCI01008028">
    <property type="protein sequence ID" value="EJW91678.1"/>
    <property type="molecule type" value="Genomic_DNA"/>
</dbReference>
<proteinExistence type="predicted"/>
<evidence type="ECO:0000313" key="1">
    <source>
        <dbReference type="EMBL" id="EJW91678.1"/>
    </source>
</evidence>